<keyword evidence="12" id="KW-1185">Reference proteome</keyword>
<feature type="binding site" evidence="8">
    <location>
        <position position="36"/>
    </location>
    <ligand>
        <name>tRNA</name>
        <dbReference type="ChEBI" id="CHEBI:17843"/>
    </ligand>
</feature>
<accession>A0A923LU52</accession>
<comment type="subcellular location">
    <subcellularLocation>
        <location evidence="8">Cytoplasm</location>
    </subcellularLocation>
</comment>
<dbReference type="FunFam" id="3.40.50.1470:FF:000001">
    <property type="entry name" value="Peptidyl-tRNA hydrolase"/>
    <property type="match status" value="1"/>
</dbReference>
<sequence>MSVFDIFKKLDEQKAAQAAGPVEWLVVGLGNPGSKYDNTRHNAGFRALEGWCARSGRRIDRMKFKALVGEAALGGSRVLLMKPQTFMNLSGEAVRDAAAFYKIPPERIIVLSDDVSLDVGTLRVRAKGSAGGQNGLKNIIYHLGSEDFPRVKIGVGKKPHPDYDLAAWVLGKFTADEQKAIDKACADAVEAAACIIAEGCAAAAQKYNGRRL</sequence>
<organism evidence="11 12">
    <name type="scientific">Agathobaculum faecis</name>
    <dbReference type="NCBI Taxonomy" id="2763013"/>
    <lineage>
        <taxon>Bacteria</taxon>
        <taxon>Bacillati</taxon>
        <taxon>Bacillota</taxon>
        <taxon>Clostridia</taxon>
        <taxon>Eubacteriales</taxon>
        <taxon>Butyricicoccaceae</taxon>
        <taxon>Agathobaculum</taxon>
    </lineage>
</organism>
<keyword evidence="3 8" id="KW-0378">Hydrolase</keyword>
<name>A0A923LU52_9FIRM</name>
<evidence type="ECO:0000256" key="10">
    <source>
        <dbReference type="RuleBase" id="RU004320"/>
    </source>
</evidence>
<dbReference type="InterPro" id="IPR018171">
    <property type="entry name" value="Pept_tRNA_hydro_CS"/>
</dbReference>
<dbReference type="CDD" id="cd00462">
    <property type="entry name" value="PTH"/>
    <property type="match status" value="1"/>
</dbReference>
<dbReference type="PROSITE" id="PS01195">
    <property type="entry name" value="PEPT_TRNA_HYDROL_1"/>
    <property type="match status" value="1"/>
</dbReference>
<comment type="function">
    <text evidence="8">Hydrolyzes ribosome-free peptidyl-tRNAs (with 1 or more amino acids incorporated), which drop off the ribosome during protein synthesis, or as a result of ribosome stalling.</text>
</comment>
<feature type="binding site" evidence="8">
    <location>
        <position position="88"/>
    </location>
    <ligand>
        <name>tRNA</name>
        <dbReference type="ChEBI" id="CHEBI:17843"/>
    </ligand>
</feature>
<comment type="subunit">
    <text evidence="8">Monomer.</text>
</comment>
<dbReference type="SUPFAM" id="SSF53178">
    <property type="entry name" value="Peptidyl-tRNA hydrolase-like"/>
    <property type="match status" value="1"/>
</dbReference>
<dbReference type="AlphaFoldDB" id="A0A923LU52"/>
<dbReference type="InterPro" id="IPR001328">
    <property type="entry name" value="Pept_tRNA_hydro"/>
</dbReference>
<dbReference type="RefSeq" id="WP_054327377.1">
    <property type="nucleotide sequence ID" value="NZ_JACOPL010000002.1"/>
</dbReference>
<dbReference type="GO" id="GO:0072344">
    <property type="term" value="P:rescue of stalled ribosome"/>
    <property type="evidence" value="ECO:0007669"/>
    <property type="project" value="UniProtKB-UniRule"/>
</dbReference>
<evidence type="ECO:0000256" key="9">
    <source>
        <dbReference type="RuleBase" id="RU000673"/>
    </source>
</evidence>
<keyword evidence="2 8" id="KW-0820">tRNA-binding</keyword>
<evidence type="ECO:0000256" key="2">
    <source>
        <dbReference type="ARBA" id="ARBA00022555"/>
    </source>
</evidence>
<comment type="caution">
    <text evidence="11">The sequence shown here is derived from an EMBL/GenBank/DDBJ whole genome shotgun (WGS) entry which is preliminary data.</text>
</comment>
<evidence type="ECO:0000256" key="1">
    <source>
        <dbReference type="ARBA" id="ARBA00013260"/>
    </source>
</evidence>
<dbReference type="Pfam" id="PF01195">
    <property type="entry name" value="Pept_tRNA_hydro"/>
    <property type="match status" value="1"/>
</dbReference>
<reference evidence="11" key="1">
    <citation type="submission" date="2020-08" db="EMBL/GenBank/DDBJ databases">
        <title>Genome public.</title>
        <authorList>
            <person name="Liu C."/>
            <person name="Sun Q."/>
        </authorList>
    </citation>
    <scope>NUCLEOTIDE SEQUENCE</scope>
    <source>
        <strain evidence="11">NSJ-28</strain>
    </source>
</reference>
<feature type="site" description="Stabilizes the basic form of H active site to accept a proton" evidence="8">
    <location>
        <position position="113"/>
    </location>
</feature>
<comment type="similarity">
    <text evidence="5 8 10">Belongs to the PTH family.</text>
</comment>
<dbReference type="EMBL" id="JACOPL010000002">
    <property type="protein sequence ID" value="MBC5724412.1"/>
    <property type="molecule type" value="Genomic_DNA"/>
</dbReference>
<evidence type="ECO:0000256" key="7">
    <source>
        <dbReference type="ARBA" id="ARBA00050038"/>
    </source>
</evidence>
<feature type="active site" description="Proton acceptor" evidence="8">
    <location>
        <position position="41"/>
    </location>
</feature>
<dbReference type="InterPro" id="IPR036416">
    <property type="entry name" value="Pept_tRNA_hydro_sf"/>
</dbReference>
<dbReference type="PANTHER" id="PTHR17224:SF1">
    <property type="entry name" value="PEPTIDYL-TRNA HYDROLASE"/>
    <property type="match status" value="1"/>
</dbReference>
<evidence type="ECO:0000256" key="6">
    <source>
        <dbReference type="ARBA" id="ARBA00048707"/>
    </source>
</evidence>
<evidence type="ECO:0000313" key="11">
    <source>
        <dbReference type="EMBL" id="MBC5724412.1"/>
    </source>
</evidence>
<dbReference type="GO" id="GO:0000049">
    <property type="term" value="F:tRNA binding"/>
    <property type="evidence" value="ECO:0007669"/>
    <property type="project" value="UniProtKB-UniRule"/>
</dbReference>
<dbReference type="NCBIfam" id="TIGR00447">
    <property type="entry name" value="pth"/>
    <property type="match status" value="1"/>
</dbReference>
<keyword evidence="8" id="KW-0963">Cytoplasm</keyword>
<dbReference type="EC" id="3.1.1.29" evidence="1 8"/>
<dbReference type="Proteomes" id="UP000606499">
    <property type="component" value="Unassembled WGS sequence"/>
</dbReference>
<feature type="binding site" evidence="8">
    <location>
        <position position="134"/>
    </location>
    <ligand>
        <name>tRNA</name>
        <dbReference type="ChEBI" id="CHEBI:17843"/>
    </ligand>
</feature>
<evidence type="ECO:0000256" key="3">
    <source>
        <dbReference type="ARBA" id="ARBA00022801"/>
    </source>
</evidence>
<feature type="site" description="Discriminates between blocked and unblocked aminoacyl-tRNA" evidence="8">
    <location>
        <position position="31"/>
    </location>
</feature>
<evidence type="ECO:0000313" key="12">
    <source>
        <dbReference type="Proteomes" id="UP000606499"/>
    </source>
</evidence>
<dbReference type="GO" id="GO:0004045">
    <property type="term" value="F:peptidyl-tRNA hydrolase activity"/>
    <property type="evidence" value="ECO:0007669"/>
    <property type="project" value="UniProtKB-UniRule"/>
</dbReference>
<evidence type="ECO:0000256" key="5">
    <source>
        <dbReference type="ARBA" id="ARBA00038063"/>
    </source>
</evidence>
<comment type="function">
    <text evidence="8">Catalyzes the release of premature peptidyl moieties from peptidyl-tRNA molecules trapped in stalled 50S ribosomal subunits, and thus maintains levels of free tRNAs and 50S ribosomes.</text>
</comment>
<evidence type="ECO:0000256" key="8">
    <source>
        <dbReference type="HAMAP-Rule" id="MF_00083"/>
    </source>
</evidence>
<feature type="binding site" evidence="8">
    <location>
        <position position="86"/>
    </location>
    <ligand>
        <name>tRNA</name>
        <dbReference type="ChEBI" id="CHEBI:17843"/>
    </ligand>
</feature>
<dbReference type="HAMAP" id="MF_00083">
    <property type="entry name" value="Pept_tRNA_hydro_bact"/>
    <property type="match status" value="1"/>
</dbReference>
<dbReference type="Gene3D" id="3.40.50.1470">
    <property type="entry name" value="Peptidyl-tRNA hydrolase"/>
    <property type="match status" value="1"/>
</dbReference>
<keyword evidence="4 8" id="KW-0694">RNA-binding</keyword>
<dbReference type="GO" id="GO:0006515">
    <property type="term" value="P:protein quality control for misfolded or incompletely synthesized proteins"/>
    <property type="evidence" value="ECO:0007669"/>
    <property type="project" value="UniProtKB-UniRule"/>
</dbReference>
<dbReference type="PANTHER" id="PTHR17224">
    <property type="entry name" value="PEPTIDYL-TRNA HYDROLASE"/>
    <property type="match status" value="1"/>
</dbReference>
<protein>
    <recommendedName>
        <fullName evidence="7 8">Peptidyl-tRNA hydrolase</fullName>
        <shortName evidence="8">Pth</shortName>
        <ecNumber evidence="1 8">3.1.1.29</ecNumber>
    </recommendedName>
</protein>
<gene>
    <name evidence="8" type="primary">pth</name>
    <name evidence="11" type="ORF">H8S45_02865</name>
</gene>
<comment type="catalytic activity">
    <reaction evidence="6 8 9">
        <text>an N-acyl-L-alpha-aminoacyl-tRNA + H2O = an N-acyl-L-amino acid + a tRNA + H(+)</text>
        <dbReference type="Rhea" id="RHEA:54448"/>
        <dbReference type="Rhea" id="RHEA-COMP:10123"/>
        <dbReference type="Rhea" id="RHEA-COMP:13883"/>
        <dbReference type="ChEBI" id="CHEBI:15377"/>
        <dbReference type="ChEBI" id="CHEBI:15378"/>
        <dbReference type="ChEBI" id="CHEBI:59874"/>
        <dbReference type="ChEBI" id="CHEBI:78442"/>
        <dbReference type="ChEBI" id="CHEBI:138191"/>
        <dbReference type="EC" id="3.1.1.29"/>
    </reaction>
</comment>
<dbReference type="GO" id="GO:0005737">
    <property type="term" value="C:cytoplasm"/>
    <property type="evidence" value="ECO:0007669"/>
    <property type="project" value="UniProtKB-SubCell"/>
</dbReference>
<evidence type="ECO:0000256" key="4">
    <source>
        <dbReference type="ARBA" id="ARBA00022884"/>
    </source>
</evidence>
<proteinExistence type="inferred from homology"/>